<protein>
    <recommendedName>
        <fullName evidence="1">Zinc finger CCCH-type TRM13 domain-containing protein</fullName>
    </recommendedName>
</protein>
<organism evidence="2">
    <name type="scientific">Timema monikensis</name>
    <dbReference type="NCBI Taxonomy" id="170555"/>
    <lineage>
        <taxon>Eukaryota</taxon>
        <taxon>Metazoa</taxon>
        <taxon>Ecdysozoa</taxon>
        <taxon>Arthropoda</taxon>
        <taxon>Hexapoda</taxon>
        <taxon>Insecta</taxon>
        <taxon>Pterygota</taxon>
        <taxon>Neoptera</taxon>
        <taxon>Polyneoptera</taxon>
        <taxon>Phasmatodea</taxon>
        <taxon>Timematodea</taxon>
        <taxon>Timematoidea</taxon>
        <taxon>Timematidae</taxon>
        <taxon>Timema</taxon>
    </lineage>
</organism>
<dbReference type="Pfam" id="PF11722">
    <property type="entry name" value="zf-TRM13_CCCH"/>
    <property type="match status" value="1"/>
</dbReference>
<dbReference type="InterPro" id="IPR021721">
    <property type="entry name" value="Znf_CCCH-type_TRM13"/>
</dbReference>
<proteinExistence type="predicted"/>
<feature type="domain" description="Zinc finger CCCH-type TRM13" evidence="1">
    <location>
        <begin position="242"/>
        <end position="261"/>
    </location>
</feature>
<gene>
    <name evidence="2" type="ORF">TMSB3V08_LOCUS9456</name>
</gene>
<dbReference type="GO" id="GO:0008168">
    <property type="term" value="F:methyltransferase activity"/>
    <property type="evidence" value="ECO:0007669"/>
    <property type="project" value="InterPro"/>
</dbReference>
<dbReference type="EMBL" id="OB795855">
    <property type="protein sequence ID" value="CAD7432757.1"/>
    <property type="molecule type" value="Genomic_DNA"/>
</dbReference>
<name>A0A7R9HRQ5_9NEOP</name>
<dbReference type="AlphaFoldDB" id="A0A7R9HRQ5"/>
<evidence type="ECO:0000259" key="1">
    <source>
        <dbReference type="Pfam" id="PF11722"/>
    </source>
</evidence>
<evidence type="ECO:0000313" key="2">
    <source>
        <dbReference type="EMBL" id="CAD7432757.1"/>
    </source>
</evidence>
<accession>A0A7R9HRQ5</accession>
<reference evidence="2" key="1">
    <citation type="submission" date="2020-11" db="EMBL/GenBank/DDBJ databases">
        <authorList>
            <person name="Tran Van P."/>
        </authorList>
    </citation>
    <scope>NUCLEOTIDE SEQUENCE</scope>
</reference>
<sequence>MPLPIPERQNLFVQGSEHNGHMKLTGSQPWQGTCGVRTRYSQFQEKLRTGTGNHVDSYRGRKDIKICVKETAGKDIVFCEKLEHRTATQRKKLGTVLGKYQDIFRGRSNLPLTTSIEHAIQLEKVKLILQTAYPVQATQQEGMTNYIPCRGLGLFDEDQLKEVRKFQMKLKGPYQILEVPSRVTVRIQTPYRSMIVNIQRFDHGVDLGRHLSSRRLIRDRRGLAFIPWSRHYQHIEQYARTKKRFCKMTVKKGQHFCGEHSVAKNHTPANEETSLISASPYLQLPDQVSLLSLNKTKSLSCKKKQASIFLAVYHPDLLNKLPTKLYQYKFAFNAKEHLSL</sequence>